<dbReference type="EMBL" id="CP042806">
    <property type="protein sequence ID" value="QEE27040.1"/>
    <property type="molecule type" value="Genomic_DNA"/>
</dbReference>
<dbReference type="GO" id="GO:0044718">
    <property type="term" value="P:siderophore transmembrane transport"/>
    <property type="evidence" value="ECO:0007669"/>
    <property type="project" value="TreeGrafter"/>
</dbReference>
<proteinExistence type="predicted"/>
<dbReference type="Proteomes" id="UP000321820">
    <property type="component" value="Chromosome"/>
</dbReference>
<dbReference type="SUPFAM" id="SSF49464">
    <property type="entry name" value="Carboxypeptidase regulatory domain-like"/>
    <property type="match status" value="1"/>
</dbReference>
<dbReference type="PANTHER" id="PTHR30069:SF46">
    <property type="entry name" value="OAR PROTEIN"/>
    <property type="match status" value="1"/>
</dbReference>
<evidence type="ECO:0000259" key="8">
    <source>
        <dbReference type="Pfam" id="PF25183"/>
    </source>
</evidence>
<organism evidence="9 10">
    <name type="scientific">Terriglobus albidus</name>
    <dbReference type="NCBI Taxonomy" id="1592106"/>
    <lineage>
        <taxon>Bacteria</taxon>
        <taxon>Pseudomonadati</taxon>
        <taxon>Acidobacteriota</taxon>
        <taxon>Terriglobia</taxon>
        <taxon>Terriglobales</taxon>
        <taxon>Acidobacteriaceae</taxon>
        <taxon>Terriglobus</taxon>
    </lineage>
</organism>
<dbReference type="SUPFAM" id="SSF56935">
    <property type="entry name" value="Porins"/>
    <property type="match status" value="1"/>
</dbReference>
<dbReference type="OrthoDB" id="9768147at2"/>
<dbReference type="GO" id="GO:0015344">
    <property type="term" value="F:siderophore uptake transmembrane transporter activity"/>
    <property type="evidence" value="ECO:0007669"/>
    <property type="project" value="TreeGrafter"/>
</dbReference>
<comment type="subcellular location">
    <subcellularLocation>
        <location evidence="1">Cell outer membrane</location>
        <topology evidence="1">Multi-pass membrane protein</topology>
    </subcellularLocation>
</comment>
<name>A0A5B9E8Y0_9BACT</name>
<evidence type="ECO:0000313" key="9">
    <source>
        <dbReference type="EMBL" id="QEE27040.1"/>
    </source>
</evidence>
<dbReference type="InterPro" id="IPR036942">
    <property type="entry name" value="Beta-barrel_TonB_sf"/>
</dbReference>
<keyword evidence="3" id="KW-1134">Transmembrane beta strand</keyword>
<keyword evidence="10" id="KW-1185">Reference proteome</keyword>
<feature type="domain" description="TonB-dependent transporter Oar-like beta-barrel" evidence="8">
    <location>
        <begin position="248"/>
        <end position="1144"/>
    </location>
</feature>
<reference evidence="9 10" key="1">
    <citation type="submission" date="2019-08" db="EMBL/GenBank/DDBJ databases">
        <title>Complete genome sequence of Terriglobus albidus strain ORNL.</title>
        <authorList>
            <person name="Podar M."/>
        </authorList>
    </citation>
    <scope>NUCLEOTIDE SEQUENCE [LARGE SCALE GENOMIC DNA]</scope>
    <source>
        <strain evidence="9 10">ORNL</strain>
    </source>
</reference>
<feature type="chain" id="PRO_5022937588" description="TonB-dependent transporter Oar-like beta-barrel domain-containing protein" evidence="7">
    <location>
        <begin position="24"/>
        <end position="1151"/>
    </location>
</feature>
<evidence type="ECO:0000256" key="6">
    <source>
        <dbReference type="ARBA" id="ARBA00023237"/>
    </source>
</evidence>
<evidence type="ECO:0000256" key="1">
    <source>
        <dbReference type="ARBA" id="ARBA00004571"/>
    </source>
</evidence>
<keyword evidence="2" id="KW-0813">Transport</keyword>
<dbReference type="Pfam" id="PF25183">
    <property type="entry name" value="OMP_b-brl_4"/>
    <property type="match status" value="1"/>
</dbReference>
<evidence type="ECO:0000256" key="7">
    <source>
        <dbReference type="SAM" id="SignalP"/>
    </source>
</evidence>
<dbReference type="InterPro" id="IPR039426">
    <property type="entry name" value="TonB-dep_rcpt-like"/>
</dbReference>
<dbReference type="AlphaFoldDB" id="A0A5B9E8Y0"/>
<dbReference type="Gene3D" id="2.60.40.1120">
    <property type="entry name" value="Carboxypeptidase-like, regulatory domain"/>
    <property type="match status" value="1"/>
</dbReference>
<evidence type="ECO:0000256" key="3">
    <source>
        <dbReference type="ARBA" id="ARBA00022452"/>
    </source>
</evidence>
<keyword evidence="4" id="KW-0812">Transmembrane</keyword>
<dbReference type="GO" id="GO:0009279">
    <property type="term" value="C:cell outer membrane"/>
    <property type="evidence" value="ECO:0007669"/>
    <property type="project" value="UniProtKB-SubCell"/>
</dbReference>
<dbReference type="Pfam" id="PF13620">
    <property type="entry name" value="CarboxypepD_reg"/>
    <property type="match status" value="1"/>
</dbReference>
<keyword evidence="6" id="KW-0998">Cell outer membrane</keyword>
<accession>A0A5B9E8Y0</accession>
<evidence type="ECO:0000256" key="4">
    <source>
        <dbReference type="ARBA" id="ARBA00022692"/>
    </source>
</evidence>
<dbReference type="PANTHER" id="PTHR30069">
    <property type="entry name" value="TONB-DEPENDENT OUTER MEMBRANE RECEPTOR"/>
    <property type="match status" value="1"/>
</dbReference>
<keyword evidence="5" id="KW-0472">Membrane</keyword>
<keyword evidence="7" id="KW-0732">Signal</keyword>
<gene>
    <name evidence="9" type="ORF">FTW19_02850</name>
</gene>
<dbReference type="KEGG" id="talb:FTW19_02850"/>
<dbReference type="InterPro" id="IPR057601">
    <property type="entry name" value="Oar-like_b-barrel"/>
</dbReference>
<dbReference type="InterPro" id="IPR008969">
    <property type="entry name" value="CarboxyPept-like_regulatory"/>
</dbReference>
<feature type="signal peptide" evidence="7">
    <location>
        <begin position="1"/>
        <end position="23"/>
    </location>
</feature>
<evidence type="ECO:0000313" key="10">
    <source>
        <dbReference type="Proteomes" id="UP000321820"/>
    </source>
</evidence>
<evidence type="ECO:0000256" key="5">
    <source>
        <dbReference type="ARBA" id="ARBA00023136"/>
    </source>
</evidence>
<dbReference type="Gene3D" id="2.40.170.20">
    <property type="entry name" value="TonB-dependent receptor, beta-barrel domain"/>
    <property type="match status" value="1"/>
</dbReference>
<protein>
    <recommendedName>
        <fullName evidence="8">TonB-dependent transporter Oar-like beta-barrel domain-containing protein</fullName>
    </recommendedName>
</protein>
<sequence length="1151" mass="124153">MNKLFAVVVFLFGLVLCTVPLTAQTSAGLGTITGTVTDQSKAAVSGATVILSNALTGETRTATTNSQGGYQFLNLRVISGYSIKVESKGFSTREVKDIKTSVGSATNADVTLAVGSESVVISVEGGSSEQVQTETSSLSELVDSSVWKSSPLESRTQNEFVQLVAGASPDTAATGRGFAVNGARTGTGNFLVEGFDNNDQGQGGAGFTFGRGGAVTSISPDAIQEYRVITHVPPAEYGRAGGFSTDTVLKSGANQWHGSLFEYNRIQTLAANSWFSNNSGLRDHRVRNQFGGSIGGPIRRDKTFFFATLEIHRYREGVPTVVTATTQQFLDFVNNGSYQKFMEGTAFQNPSAGQEGICPIYLNRTCQGAFARQSTLGPVFKALYAKYPSSFPLATSSLDNGAQGLLSGGALSFPVPVYGLTGVIQTTVLNQNRGTIKIDHKLTEKDQLAFSYIPDLYTSSFNNGGGDSTPGPPYNNVGGSQVFGASWTRTWTPTLITQGKASYLRHVSNFEVPGTTGVPSVYTADSLLTGFGASTGLPQYFTDNQFAYEGSLTKTLGSHTAKAGFRFVRTRNGSSFYNDINGNLAFWSVEGLVTDGTADEDQLKTAATAADAATYGSLYSAGASLDPTTNSAPDPYRGYRAKEFAAYVQDDWKATSRLTLNYGVRWEYFGPPHNFRAGFDSNVYFGNFGTPTATGNPNLPNTPLLAATQGAFFAQKDSNIWNKDMNNFAPRLGFSYDTMGNGRLVLRGGFGIGYDRLYNNVYENIRFNYPHFVDNTYGFGAGSAGISPTLRSQLVQVPFTGNSALAVAGAKPVPRHIDQRLVTAYYEQAHFGVQSGFSGYVFEATYVGTFGRKLVGLMNINTFEGRTACMASSSTAQKALCAAQGYTTYSSARPTPLFNNDNFRTNAFGSNYNGGQVSVRKSFAKGVQMLANYTYSKAMDNTSDVFTVKSAGTGIVSPYNPRYEYGAADFDTRHNLVVTSNIESQWKKKNLLLGGWALSPIFSWRSGSPIYIKNGASTYDPNKDGTTGVDRAVYLKTGDPRSSINHNVSPASGYITKGTWGAYSCPTVWCDPPVQRNSIYGPRFINLDLGAIKRFAITERQTVTFQTSFFNIFNHPNFKNPIGDTNNANFGKSTDVNKDARITQMSLRYDF</sequence>
<dbReference type="RefSeq" id="WP_147646235.1">
    <property type="nucleotide sequence ID" value="NZ_CP042806.1"/>
</dbReference>
<evidence type="ECO:0000256" key="2">
    <source>
        <dbReference type="ARBA" id="ARBA00022448"/>
    </source>
</evidence>